<proteinExistence type="predicted"/>
<organism evidence="3 4">
    <name type="scientific">Trichomonas vaginalis (strain ATCC PRA-98 / G3)</name>
    <dbReference type="NCBI Taxonomy" id="412133"/>
    <lineage>
        <taxon>Eukaryota</taxon>
        <taxon>Metamonada</taxon>
        <taxon>Parabasalia</taxon>
        <taxon>Trichomonadida</taxon>
        <taxon>Trichomonadidae</taxon>
        <taxon>Trichomonas</taxon>
    </lineage>
</organism>
<dbReference type="Proteomes" id="UP000001542">
    <property type="component" value="Unassembled WGS sequence"/>
</dbReference>
<evidence type="ECO:0000313" key="3">
    <source>
        <dbReference type="EMBL" id="EAX88669.1"/>
    </source>
</evidence>
<accession>A2G2F1</accession>
<dbReference type="EMBL" id="DS114282">
    <property type="protein sequence ID" value="EAX88669.1"/>
    <property type="molecule type" value="Genomic_DNA"/>
</dbReference>
<keyword evidence="2" id="KW-0732">Signal</keyword>
<dbReference type="VEuPathDB" id="TrichDB:TVAGG3_0423320"/>
<evidence type="ECO:0000256" key="2">
    <source>
        <dbReference type="SAM" id="SignalP"/>
    </source>
</evidence>
<protein>
    <submittedName>
        <fullName evidence="3">Uncharacterized protein</fullName>
    </submittedName>
</protein>
<name>A2G2F1_TRIV3</name>
<dbReference type="RefSeq" id="XP_001301599.1">
    <property type="nucleotide sequence ID" value="XM_001301598.1"/>
</dbReference>
<dbReference type="AlphaFoldDB" id="A2G2F1"/>
<feature type="chain" id="PRO_5002643515" evidence="2">
    <location>
        <begin position="22"/>
        <end position="115"/>
    </location>
</feature>
<keyword evidence="4" id="KW-1185">Reference proteome</keyword>
<gene>
    <name evidence="3" type="ORF">TVAG_202460</name>
</gene>
<dbReference type="KEGG" id="tva:4746329"/>
<evidence type="ECO:0000313" key="4">
    <source>
        <dbReference type="Proteomes" id="UP000001542"/>
    </source>
</evidence>
<reference evidence="3" key="2">
    <citation type="journal article" date="2007" name="Science">
        <title>Draft genome sequence of the sexually transmitted pathogen Trichomonas vaginalis.</title>
        <authorList>
            <person name="Carlton J.M."/>
            <person name="Hirt R.P."/>
            <person name="Silva J.C."/>
            <person name="Delcher A.L."/>
            <person name="Schatz M."/>
            <person name="Zhao Q."/>
            <person name="Wortman J.R."/>
            <person name="Bidwell S.L."/>
            <person name="Alsmark U.C.M."/>
            <person name="Besteiro S."/>
            <person name="Sicheritz-Ponten T."/>
            <person name="Noel C.J."/>
            <person name="Dacks J.B."/>
            <person name="Foster P.G."/>
            <person name="Simillion C."/>
            <person name="Van de Peer Y."/>
            <person name="Miranda-Saavedra D."/>
            <person name="Barton G.J."/>
            <person name="Westrop G.D."/>
            <person name="Mueller S."/>
            <person name="Dessi D."/>
            <person name="Fiori P.L."/>
            <person name="Ren Q."/>
            <person name="Paulsen I."/>
            <person name="Zhang H."/>
            <person name="Bastida-Corcuera F.D."/>
            <person name="Simoes-Barbosa A."/>
            <person name="Brown M.T."/>
            <person name="Hayes R.D."/>
            <person name="Mukherjee M."/>
            <person name="Okumura C.Y."/>
            <person name="Schneider R."/>
            <person name="Smith A.J."/>
            <person name="Vanacova S."/>
            <person name="Villalvazo M."/>
            <person name="Haas B.J."/>
            <person name="Pertea M."/>
            <person name="Feldblyum T.V."/>
            <person name="Utterback T.R."/>
            <person name="Shu C.L."/>
            <person name="Osoegawa K."/>
            <person name="de Jong P.J."/>
            <person name="Hrdy I."/>
            <person name="Horvathova L."/>
            <person name="Zubacova Z."/>
            <person name="Dolezal P."/>
            <person name="Malik S.B."/>
            <person name="Logsdon J.M. Jr."/>
            <person name="Henze K."/>
            <person name="Gupta A."/>
            <person name="Wang C.C."/>
            <person name="Dunne R.L."/>
            <person name="Upcroft J.A."/>
            <person name="Upcroft P."/>
            <person name="White O."/>
            <person name="Salzberg S.L."/>
            <person name="Tang P."/>
            <person name="Chiu C.-H."/>
            <person name="Lee Y.-S."/>
            <person name="Embley T.M."/>
            <person name="Coombs G.H."/>
            <person name="Mottram J.C."/>
            <person name="Tachezy J."/>
            <person name="Fraser-Liggett C.M."/>
            <person name="Johnson P.J."/>
        </authorList>
    </citation>
    <scope>NUCLEOTIDE SEQUENCE [LARGE SCALE GENOMIC DNA]</scope>
    <source>
        <strain evidence="3">G3</strain>
    </source>
</reference>
<sequence length="115" mass="13127">MFLGFLLFRIIGFEFNLFHNAQINDSSQNNTNFNENISPKNQILDSSNENSNQPLKANVENFIPYENTDIYPPNPYTPYPTYCTPAQLQKRQKLPRPKYVIGGVVAATIADQNVE</sequence>
<dbReference type="VEuPathDB" id="TrichDB:TVAG_202460"/>
<evidence type="ECO:0000256" key="1">
    <source>
        <dbReference type="SAM" id="MobiDB-lite"/>
    </source>
</evidence>
<reference evidence="3" key="1">
    <citation type="submission" date="2006-10" db="EMBL/GenBank/DDBJ databases">
        <authorList>
            <person name="Amadeo P."/>
            <person name="Zhao Q."/>
            <person name="Wortman J."/>
            <person name="Fraser-Liggett C."/>
            <person name="Carlton J."/>
        </authorList>
    </citation>
    <scope>NUCLEOTIDE SEQUENCE</scope>
    <source>
        <strain evidence="3">G3</strain>
    </source>
</reference>
<feature type="region of interest" description="Disordered" evidence="1">
    <location>
        <begin position="26"/>
        <end position="55"/>
    </location>
</feature>
<dbReference type="InParanoid" id="A2G2F1"/>
<feature type="signal peptide" evidence="2">
    <location>
        <begin position="1"/>
        <end position="21"/>
    </location>
</feature>